<dbReference type="RefSeq" id="XP_003652400.1">
    <property type="nucleotide sequence ID" value="XM_003652352.1"/>
</dbReference>
<keyword evidence="3" id="KW-1185">Reference proteome</keyword>
<gene>
    <name evidence="2" type="ORF">THITE_2113860</name>
</gene>
<feature type="region of interest" description="Disordered" evidence="1">
    <location>
        <begin position="325"/>
        <end position="399"/>
    </location>
</feature>
<evidence type="ECO:0000313" key="3">
    <source>
        <dbReference type="Proteomes" id="UP000008181"/>
    </source>
</evidence>
<name>G2R4B7_THETT</name>
<organism evidence="2 3">
    <name type="scientific">Thermothielavioides terrestris (strain ATCC 38088 / NRRL 8126)</name>
    <name type="common">Thielavia terrestris</name>
    <dbReference type="NCBI Taxonomy" id="578455"/>
    <lineage>
        <taxon>Eukaryota</taxon>
        <taxon>Fungi</taxon>
        <taxon>Dikarya</taxon>
        <taxon>Ascomycota</taxon>
        <taxon>Pezizomycotina</taxon>
        <taxon>Sordariomycetes</taxon>
        <taxon>Sordariomycetidae</taxon>
        <taxon>Sordariales</taxon>
        <taxon>Chaetomiaceae</taxon>
        <taxon>Thermothielavioides</taxon>
        <taxon>Thermothielavioides terrestris</taxon>
    </lineage>
</organism>
<protein>
    <submittedName>
        <fullName evidence="2">Uncharacterized protein</fullName>
    </submittedName>
</protein>
<dbReference type="GeneID" id="11517298"/>
<dbReference type="EMBL" id="CP003010">
    <property type="protein sequence ID" value="AEO66064.1"/>
    <property type="molecule type" value="Genomic_DNA"/>
</dbReference>
<reference evidence="2 3" key="1">
    <citation type="journal article" date="2011" name="Nat. Biotechnol.">
        <title>Comparative genomic analysis of the thermophilic biomass-degrading fungi Myceliophthora thermophila and Thielavia terrestris.</title>
        <authorList>
            <person name="Berka R.M."/>
            <person name="Grigoriev I.V."/>
            <person name="Otillar R."/>
            <person name="Salamov A."/>
            <person name="Grimwood J."/>
            <person name="Reid I."/>
            <person name="Ishmael N."/>
            <person name="John T."/>
            <person name="Darmond C."/>
            <person name="Moisan M.-C."/>
            <person name="Henrissat B."/>
            <person name="Coutinho P.M."/>
            <person name="Lombard V."/>
            <person name="Natvig D.O."/>
            <person name="Lindquist E."/>
            <person name="Schmutz J."/>
            <person name="Lucas S."/>
            <person name="Harris P."/>
            <person name="Powlowski J."/>
            <person name="Bellemare A."/>
            <person name="Taylor D."/>
            <person name="Butler G."/>
            <person name="de Vries R.P."/>
            <person name="Allijn I.E."/>
            <person name="van den Brink J."/>
            <person name="Ushinsky S."/>
            <person name="Storms R."/>
            <person name="Powell A.J."/>
            <person name="Paulsen I.T."/>
            <person name="Elbourne L.D.H."/>
            <person name="Baker S.E."/>
            <person name="Magnuson J."/>
            <person name="LaBoissiere S."/>
            <person name="Clutterbuck A.J."/>
            <person name="Martinez D."/>
            <person name="Wogulis M."/>
            <person name="de Leon A.L."/>
            <person name="Rey M.W."/>
            <person name="Tsang A."/>
        </authorList>
    </citation>
    <scope>NUCLEOTIDE SEQUENCE [LARGE SCALE GENOMIC DNA]</scope>
    <source>
        <strain evidence="3">ATCC 38088 / NRRL 8126</strain>
    </source>
</reference>
<dbReference type="KEGG" id="ttt:THITE_2113860"/>
<feature type="region of interest" description="Disordered" evidence="1">
    <location>
        <begin position="183"/>
        <end position="249"/>
    </location>
</feature>
<dbReference type="OrthoDB" id="5578001at2759"/>
<dbReference type="Proteomes" id="UP000008181">
    <property type="component" value="Chromosome 2"/>
</dbReference>
<accession>G2R4B7</accession>
<dbReference type="HOGENOM" id="CLU_038616_0_0_1"/>
<feature type="region of interest" description="Disordered" evidence="1">
    <location>
        <begin position="264"/>
        <end position="292"/>
    </location>
</feature>
<feature type="compositionally biased region" description="Basic and acidic residues" evidence="1">
    <location>
        <begin position="374"/>
        <end position="384"/>
    </location>
</feature>
<dbReference type="AlphaFoldDB" id="G2R4B7"/>
<proteinExistence type="predicted"/>
<feature type="compositionally biased region" description="Low complexity" evidence="1">
    <location>
        <begin position="385"/>
        <end position="394"/>
    </location>
</feature>
<feature type="compositionally biased region" description="Low complexity" evidence="1">
    <location>
        <begin position="274"/>
        <end position="283"/>
    </location>
</feature>
<dbReference type="eggNOG" id="ENOG502RZZS">
    <property type="taxonomic scope" value="Eukaryota"/>
</dbReference>
<evidence type="ECO:0000256" key="1">
    <source>
        <dbReference type="SAM" id="MobiDB-lite"/>
    </source>
</evidence>
<evidence type="ECO:0000313" key="2">
    <source>
        <dbReference type="EMBL" id="AEO66064.1"/>
    </source>
</evidence>
<sequence length="459" mass="49226">MTQSYPIAAPNIQGIVTPVLSALAGAAVSTQPPPEVLPSFSPILRQRIHLLSASSLEPWIRLLTYEPSKVAQLKQIALSGILDPHPVSGEIEVDWDREVDVKYKRLDQETLQTLVIIKRLSLFFRLVFCTGGPGDGGDGWKVGEVGVTSPTLLGLFAGFDSIREAEESFQATKTTTNVRLSVNGGLASSGAQGGRSAPAPAADGETDSDDAYWARYDATPSRSPNLKRSPAPRALAQASQPEIPRSGSAEAEAAYFARYDAIPSQSPDLKRSPAPRALAAAPQPEIPRGGSAEAEDAYFAQYDSVQPAMDNQDPDEEFHRVEPAEYAEPLPPLGLTKSQPGEGNWYKVAQDGTQDSPAIAKPIPVRRGSSGHGGSDDGTRDLAHPRPASSASSRGSQTVARLEGVAESRQQAEFGVKQHISRSIRSLFLLSQASGIDREEFERLVRTELDVLGMVENDI</sequence>
<dbReference type="STRING" id="578455.G2R4B7"/>